<feature type="domain" description="Bet v I/Major latex protein" evidence="2">
    <location>
        <begin position="17"/>
        <end position="100"/>
    </location>
</feature>
<comment type="caution">
    <text evidence="3">The sequence shown here is derived from an EMBL/GenBank/DDBJ whole genome shotgun (WGS) entry which is preliminary data.</text>
</comment>
<comment type="similarity">
    <text evidence="1">Belongs to the BetVI family.</text>
</comment>
<dbReference type="SUPFAM" id="SSF55961">
    <property type="entry name" value="Bet v1-like"/>
    <property type="match status" value="1"/>
</dbReference>
<gene>
    <name evidence="3" type="ORF">H6P81_004039</name>
</gene>
<evidence type="ECO:0000313" key="4">
    <source>
        <dbReference type="Proteomes" id="UP000825729"/>
    </source>
</evidence>
<protein>
    <recommendedName>
        <fullName evidence="2">Bet v I/Major latex protein domain-containing protein</fullName>
    </recommendedName>
</protein>
<dbReference type="InterPro" id="IPR050279">
    <property type="entry name" value="Plant_def-hormone_signal"/>
</dbReference>
<dbReference type="GO" id="GO:0038023">
    <property type="term" value="F:signaling receptor activity"/>
    <property type="evidence" value="ECO:0007669"/>
    <property type="project" value="InterPro"/>
</dbReference>
<dbReference type="GO" id="GO:0009738">
    <property type="term" value="P:abscisic acid-activated signaling pathway"/>
    <property type="evidence" value="ECO:0007669"/>
    <property type="project" value="InterPro"/>
</dbReference>
<dbReference type="PRINTS" id="PR00634">
    <property type="entry name" value="BETALLERGEN"/>
</dbReference>
<dbReference type="Pfam" id="PF00407">
    <property type="entry name" value="Bet_v_1"/>
    <property type="match status" value="1"/>
</dbReference>
<dbReference type="GO" id="GO:0010427">
    <property type="term" value="F:abscisic acid binding"/>
    <property type="evidence" value="ECO:0007669"/>
    <property type="project" value="InterPro"/>
</dbReference>
<dbReference type="GO" id="GO:0005737">
    <property type="term" value="C:cytoplasm"/>
    <property type="evidence" value="ECO:0007669"/>
    <property type="project" value="TreeGrafter"/>
</dbReference>
<dbReference type="PANTHER" id="PTHR31213:SF201">
    <property type="entry name" value="OS03G0300400 PROTEIN"/>
    <property type="match status" value="1"/>
</dbReference>
<dbReference type="AlphaFoldDB" id="A0AAV7FFC8"/>
<dbReference type="GO" id="GO:0006952">
    <property type="term" value="P:defense response"/>
    <property type="evidence" value="ECO:0007669"/>
    <property type="project" value="InterPro"/>
</dbReference>
<dbReference type="GO" id="GO:0004864">
    <property type="term" value="F:protein phosphatase inhibitor activity"/>
    <property type="evidence" value="ECO:0007669"/>
    <property type="project" value="InterPro"/>
</dbReference>
<reference evidence="3 4" key="1">
    <citation type="submission" date="2021-07" db="EMBL/GenBank/DDBJ databases">
        <title>The Aristolochia fimbriata genome: insights into angiosperm evolution, floral development and chemical biosynthesis.</title>
        <authorList>
            <person name="Jiao Y."/>
        </authorList>
    </citation>
    <scope>NUCLEOTIDE SEQUENCE [LARGE SCALE GENOMIC DNA]</scope>
    <source>
        <strain evidence="3">IBCAS-2021</strain>
        <tissue evidence="3">Leaf</tissue>
    </source>
</reference>
<dbReference type="FunFam" id="3.30.530.20:FF:000007">
    <property type="entry name" value="Major pollen allergen Bet v 1-A"/>
    <property type="match status" value="1"/>
</dbReference>
<dbReference type="Gene3D" id="3.30.530.20">
    <property type="match status" value="1"/>
</dbReference>
<evidence type="ECO:0000259" key="2">
    <source>
        <dbReference type="Pfam" id="PF00407"/>
    </source>
</evidence>
<dbReference type="GO" id="GO:0005634">
    <property type="term" value="C:nucleus"/>
    <property type="evidence" value="ECO:0007669"/>
    <property type="project" value="TreeGrafter"/>
</dbReference>
<dbReference type="EMBL" id="JAINDJ010000002">
    <property type="protein sequence ID" value="KAG9459531.1"/>
    <property type="molecule type" value="Genomic_DNA"/>
</dbReference>
<proteinExistence type="inferred from homology"/>
<evidence type="ECO:0000313" key="3">
    <source>
        <dbReference type="EMBL" id="KAG9459531.1"/>
    </source>
</evidence>
<keyword evidence="4" id="KW-1185">Reference proteome</keyword>
<dbReference type="InterPro" id="IPR023393">
    <property type="entry name" value="START-like_dom_sf"/>
</dbReference>
<sequence length="116" mass="13131">MVAGEYSRVNFSLLPHNRLWKAFGDSANLIPKLLPELIPSIEVLEGDGGAGTVQKFNFKHDLKHLTHVKNRIEAVDDDNRVVKFRVLEGKDIGTVLKSCVYELKMDETSEGVRRRL</sequence>
<accession>A0AAV7FFC8</accession>
<name>A0AAV7FFC8_ARIFI</name>
<organism evidence="3 4">
    <name type="scientific">Aristolochia fimbriata</name>
    <name type="common">White veined hardy Dutchman's pipe vine</name>
    <dbReference type="NCBI Taxonomy" id="158543"/>
    <lineage>
        <taxon>Eukaryota</taxon>
        <taxon>Viridiplantae</taxon>
        <taxon>Streptophyta</taxon>
        <taxon>Embryophyta</taxon>
        <taxon>Tracheophyta</taxon>
        <taxon>Spermatophyta</taxon>
        <taxon>Magnoliopsida</taxon>
        <taxon>Magnoliidae</taxon>
        <taxon>Piperales</taxon>
        <taxon>Aristolochiaceae</taxon>
        <taxon>Aristolochia</taxon>
    </lineage>
</organism>
<dbReference type="InterPro" id="IPR024949">
    <property type="entry name" value="Bet_v_I_allergen"/>
</dbReference>
<dbReference type="CDD" id="cd07816">
    <property type="entry name" value="Bet_v1-like"/>
    <property type="match status" value="1"/>
</dbReference>
<dbReference type="PANTHER" id="PTHR31213">
    <property type="entry name" value="OS08G0374000 PROTEIN-RELATED"/>
    <property type="match status" value="1"/>
</dbReference>
<dbReference type="InterPro" id="IPR000916">
    <property type="entry name" value="Bet_v_I/MLP"/>
</dbReference>
<evidence type="ECO:0000256" key="1">
    <source>
        <dbReference type="ARBA" id="ARBA00009744"/>
    </source>
</evidence>
<dbReference type="Proteomes" id="UP000825729">
    <property type="component" value="Unassembled WGS sequence"/>
</dbReference>